<evidence type="ECO:0000313" key="4">
    <source>
        <dbReference type="Proteomes" id="UP001141259"/>
    </source>
</evidence>
<keyword evidence="4" id="KW-1185">Reference proteome</keyword>
<gene>
    <name evidence="3" type="ORF">NZH93_04775</name>
</gene>
<evidence type="ECO:0000259" key="2">
    <source>
        <dbReference type="SMART" id="SM00862"/>
    </source>
</evidence>
<dbReference type="GO" id="GO:0000160">
    <property type="term" value="P:phosphorelay signal transduction system"/>
    <property type="evidence" value="ECO:0007669"/>
    <property type="project" value="InterPro"/>
</dbReference>
<comment type="caution">
    <text evidence="3">The sequence shown here is derived from an EMBL/GenBank/DDBJ whole genome shotgun (WGS) entry which is preliminary data.</text>
</comment>
<evidence type="ECO:0000313" key="3">
    <source>
        <dbReference type="EMBL" id="MCS7476158.1"/>
    </source>
</evidence>
<dbReference type="InterPro" id="IPR029016">
    <property type="entry name" value="GAF-like_dom_sf"/>
</dbReference>
<protein>
    <submittedName>
        <fullName evidence="3">GAF domain-containing protein</fullName>
    </submittedName>
</protein>
<dbReference type="GO" id="GO:0006355">
    <property type="term" value="P:regulation of DNA-templated transcription"/>
    <property type="evidence" value="ECO:0007669"/>
    <property type="project" value="InterPro"/>
</dbReference>
<keyword evidence="1" id="KW-0238">DNA-binding</keyword>
<dbReference type="InterPro" id="IPR003018">
    <property type="entry name" value="GAF"/>
</dbReference>
<dbReference type="AlphaFoldDB" id="A0A9X2ZZR4"/>
<dbReference type="SMART" id="SM00862">
    <property type="entry name" value="Trans_reg_C"/>
    <property type="match status" value="1"/>
</dbReference>
<dbReference type="Gene3D" id="3.30.450.40">
    <property type="match status" value="1"/>
</dbReference>
<evidence type="ECO:0000256" key="1">
    <source>
        <dbReference type="ARBA" id="ARBA00023125"/>
    </source>
</evidence>
<sequence length="485" mass="52320">MHPADDAQRRSRALSRVYDSVLSGVGGEPRPVISESWHRSLAARVDPEQRVAPVVYEASQVVDLRDAHPLASVLPLLRETLVSIADEAMHVMIITDADGNVLWCEGESGIRRAADRVHLTEGAQWSESASGTNAMGTALALGKPVTVHSAEHLVRAYHGWTCAASPVRDPDTGRMLGAVDISGPLRTVHPAMGALVSAAARLAEGQLQVQVATRDERLRARNMRHLTALRGEPGALLSPTGRVLATEPLGMLPNRIPVAVDRLVLPDGRIGVLEALAEGYLLRVPRTGGPARKPLLSLDFLGTDHPVAELDGRRLPLSLRHAEILTALALHPAGLTAEQLALRLYGDRGNPTTVRAEMHRLRAQLGDGVLLTRPYRLLADVRGDFVAVRKAVRGGDATAAVAGYRGALLPRSEAPVVCEEREDLLAGVRRAVISRGDAESLWEFTRTDDGRDDAEALDRLAGALPREDLRRELVVAQLRRALADD</sequence>
<organism evidence="3 4">
    <name type="scientific">Umezawaea endophytica</name>
    <dbReference type="NCBI Taxonomy" id="1654476"/>
    <lineage>
        <taxon>Bacteria</taxon>
        <taxon>Bacillati</taxon>
        <taxon>Actinomycetota</taxon>
        <taxon>Actinomycetes</taxon>
        <taxon>Pseudonocardiales</taxon>
        <taxon>Pseudonocardiaceae</taxon>
        <taxon>Umezawaea</taxon>
    </lineage>
</organism>
<accession>A0A9X2ZZR4</accession>
<reference evidence="3" key="1">
    <citation type="submission" date="2022-08" db="EMBL/GenBank/DDBJ databases">
        <authorList>
            <person name="Tistechok S."/>
            <person name="Samborskyy M."/>
            <person name="Roman I."/>
        </authorList>
    </citation>
    <scope>NUCLEOTIDE SEQUENCE</scope>
    <source>
        <strain evidence="3">DSM 103496</strain>
    </source>
</reference>
<dbReference type="EMBL" id="JANYMP010000002">
    <property type="protein sequence ID" value="MCS7476158.1"/>
    <property type="molecule type" value="Genomic_DNA"/>
</dbReference>
<dbReference type="RefSeq" id="WP_259621670.1">
    <property type="nucleotide sequence ID" value="NZ_JANYMP010000002.1"/>
</dbReference>
<dbReference type="Pfam" id="PF01590">
    <property type="entry name" value="GAF"/>
    <property type="match status" value="1"/>
</dbReference>
<dbReference type="Proteomes" id="UP001141259">
    <property type="component" value="Unassembled WGS sequence"/>
</dbReference>
<dbReference type="InterPro" id="IPR001867">
    <property type="entry name" value="OmpR/PhoB-type_DNA-bd"/>
</dbReference>
<proteinExistence type="predicted"/>
<name>A0A9X2ZZR4_9PSEU</name>
<dbReference type="GO" id="GO:0003677">
    <property type="term" value="F:DNA binding"/>
    <property type="evidence" value="ECO:0007669"/>
    <property type="project" value="UniProtKB-KW"/>
</dbReference>
<feature type="domain" description="OmpR/PhoB-type" evidence="2">
    <location>
        <begin position="312"/>
        <end position="377"/>
    </location>
</feature>